<dbReference type="AlphaFoldDB" id="A0A6G0IFH0"/>
<name>A0A6G0IFH0_LARCR</name>
<dbReference type="GO" id="GO:0070286">
    <property type="term" value="P:axonemal dynein complex assembly"/>
    <property type="evidence" value="ECO:0007669"/>
    <property type="project" value="TreeGrafter"/>
</dbReference>
<feature type="compositionally biased region" description="Basic and acidic residues" evidence="2">
    <location>
        <begin position="287"/>
        <end position="299"/>
    </location>
</feature>
<evidence type="ECO:0000256" key="1">
    <source>
        <dbReference type="ARBA" id="ARBA00008511"/>
    </source>
</evidence>
<dbReference type="Proteomes" id="UP000424527">
    <property type="component" value="Unassembled WGS sequence"/>
</dbReference>
<dbReference type="PANTHER" id="PTHR22997">
    <property type="entry name" value="PIH1 DOMAIN-CONTAINING PROTEIN 1"/>
    <property type="match status" value="1"/>
</dbReference>
<sequence length="475" mass="53202">MRRRSNFWSRKEETRLNSSTLNPSGLSGRAVNGKQKCFINICANEKLGKPSSRWGVSEEGRRGQCWSLPHSLHPGRQDTDPKGNKIMIYDVIFHPDTLHIASKNKRFMDMVDSTAIQGIQKAFNVTLDKNNVREMSTKYKGTPHPCVIRRPTPGYEAKAPSEKPDPLAFPYPNEKRPIQPSQTKPTGSPATENSSEAEPKSFQDFRCSRDSAQSPRPKEIVVTIDLPLLKAVTDASLEVKETRLLLESKNPAYRLELPLAYPGPIRTGGSDDERQEEKSEAEEDEKCQEKEREDPRSEEERDTEEDLKQQQTKGREWRRRKRNLENSRMAAPETEKQPVLINAELSSHGEKEEEVNLNSCLEPTPKTRTSDIKEETVKTTENLKVETDAALAADTQSQNIKECCVPQGTEESRKMAATDEANKSSGGGSGSLSTEELATGSAECDRGITQTKTTCRQSKSFKTQSASTASLHLYF</sequence>
<evidence type="ECO:0000256" key="2">
    <source>
        <dbReference type="SAM" id="MobiDB-lite"/>
    </source>
</evidence>
<evidence type="ECO:0000313" key="6">
    <source>
        <dbReference type="Proteomes" id="UP000424527"/>
    </source>
</evidence>
<dbReference type="GO" id="GO:0005576">
    <property type="term" value="C:extracellular region"/>
    <property type="evidence" value="ECO:0007669"/>
    <property type="project" value="GOC"/>
</dbReference>
<feature type="compositionally biased region" description="Basic and acidic residues" evidence="2">
    <location>
        <begin position="410"/>
        <end position="422"/>
    </location>
</feature>
<evidence type="ECO:0000259" key="4">
    <source>
        <dbReference type="Pfam" id="PF18201"/>
    </source>
</evidence>
<gene>
    <name evidence="5" type="ORF">D5F01_LYC11657</name>
</gene>
<evidence type="ECO:0000313" key="5">
    <source>
        <dbReference type="EMBL" id="KAE8289946.1"/>
    </source>
</evidence>
<organism evidence="5 6">
    <name type="scientific">Larimichthys crocea</name>
    <name type="common">Large yellow croaker</name>
    <name type="synonym">Pseudosciaena crocea</name>
    <dbReference type="NCBI Taxonomy" id="215358"/>
    <lineage>
        <taxon>Eukaryota</taxon>
        <taxon>Metazoa</taxon>
        <taxon>Chordata</taxon>
        <taxon>Craniata</taxon>
        <taxon>Vertebrata</taxon>
        <taxon>Euteleostomi</taxon>
        <taxon>Actinopterygii</taxon>
        <taxon>Neopterygii</taxon>
        <taxon>Teleostei</taxon>
        <taxon>Neoteleostei</taxon>
        <taxon>Acanthomorphata</taxon>
        <taxon>Eupercaria</taxon>
        <taxon>Sciaenidae</taxon>
        <taxon>Larimichthys</taxon>
    </lineage>
</organism>
<accession>A0A6G0IFH0</accession>
<dbReference type="GO" id="GO:0005737">
    <property type="term" value="C:cytoplasm"/>
    <property type="evidence" value="ECO:0007669"/>
    <property type="project" value="TreeGrafter"/>
</dbReference>
<reference evidence="5 6" key="1">
    <citation type="submission" date="2019-07" db="EMBL/GenBank/DDBJ databases">
        <title>Chromosome genome assembly for large yellow croaker.</title>
        <authorList>
            <person name="Xiao S."/>
        </authorList>
    </citation>
    <scope>NUCLEOTIDE SEQUENCE [LARGE SCALE GENOMIC DNA]</scope>
    <source>
        <strain evidence="5">JMULYC20181020</strain>
        <tissue evidence="5">Muscle</tissue>
    </source>
</reference>
<comment type="similarity">
    <text evidence="1">Belongs to the PIH1 family.</text>
</comment>
<feature type="compositionally biased region" description="Polar residues" evidence="2">
    <location>
        <begin position="179"/>
        <end position="196"/>
    </location>
</feature>
<protein>
    <submittedName>
        <fullName evidence="5">Protein kintoun</fullName>
    </submittedName>
</protein>
<dbReference type="GO" id="GO:0060285">
    <property type="term" value="P:cilium-dependent cell motility"/>
    <property type="evidence" value="ECO:0007669"/>
    <property type="project" value="TreeGrafter"/>
</dbReference>
<keyword evidence="6" id="KW-1185">Reference proteome</keyword>
<dbReference type="InterPro" id="IPR041442">
    <property type="entry name" value="PIH1D1/2/3_CS-like"/>
</dbReference>
<dbReference type="Pfam" id="PF08190">
    <property type="entry name" value="PIH1"/>
    <property type="match status" value="1"/>
</dbReference>
<comment type="caution">
    <text evidence="5">The sequence shown here is derived from an EMBL/GenBank/DDBJ whole genome shotgun (WGS) entry which is preliminary data.</text>
</comment>
<dbReference type="InterPro" id="IPR050734">
    <property type="entry name" value="PIH1/Kintoun_subfamily"/>
</dbReference>
<dbReference type="InterPro" id="IPR012981">
    <property type="entry name" value="PIH1_N"/>
</dbReference>
<proteinExistence type="inferred from homology"/>
<feature type="domain" description="PIH1D1/2/3 CS-like" evidence="4">
    <location>
        <begin position="202"/>
        <end position="262"/>
    </location>
</feature>
<feature type="compositionally biased region" description="Basic and acidic residues" evidence="2">
    <location>
        <begin position="197"/>
        <end position="209"/>
    </location>
</feature>
<feature type="region of interest" description="Disordered" evidence="2">
    <location>
        <begin position="260"/>
        <end position="372"/>
    </location>
</feature>
<feature type="region of interest" description="Disordered" evidence="2">
    <location>
        <begin position="136"/>
        <end position="216"/>
    </location>
</feature>
<feature type="compositionally biased region" description="Basic and acidic residues" evidence="2">
    <location>
        <begin position="269"/>
        <end position="278"/>
    </location>
</feature>
<dbReference type="PANTHER" id="PTHR22997:SF3">
    <property type="entry name" value="PROTEIN KINTOUN"/>
    <property type="match status" value="1"/>
</dbReference>
<dbReference type="EMBL" id="REGW02000011">
    <property type="protein sequence ID" value="KAE8289946.1"/>
    <property type="molecule type" value="Genomic_DNA"/>
</dbReference>
<feature type="region of interest" description="Disordered" evidence="2">
    <location>
        <begin position="404"/>
        <end position="445"/>
    </location>
</feature>
<evidence type="ECO:0000259" key="3">
    <source>
        <dbReference type="Pfam" id="PF08190"/>
    </source>
</evidence>
<dbReference type="GO" id="GO:0003351">
    <property type="term" value="P:epithelial cilium movement involved in extracellular fluid movement"/>
    <property type="evidence" value="ECO:0007669"/>
    <property type="project" value="TreeGrafter"/>
</dbReference>
<feature type="domain" description="PIH1 N-terminal" evidence="3">
    <location>
        <begin position="31"/>
        <end position="155"/>
    </location>
</feature>
<dbReference type="Pfam" id="PF18201">
    <property type="entry name" value="PIH1_CS"/>
    <property type="match status" value="1"/>
</dbReference>